<proteinExistence type="predicted"/>
<accession>A0A0E9QAZ5</accession>
<dbReference type="EMBL" id="GBXM01094526">
    <property type="protein sequence ID" value="JAH14051.1"/>
    <property type="molecule type" value="Transcribed_RNA"/>
</dbReference>
<dbReference type="AlphaFoldDB" id="A0A0E9QAZ5"/>
<sequence length="18" mass="2209">MLIKVILFYYHCNIVLLL</sequence>
<evidence type="ECO:0000313" key="1">
    <source>
        <dbReference type="EMBL" id="JAH14051.1"/>
    </source>
</evidence>
<name>A0A0E9QAZ5_ANGAN</name>
<reference evidence="1" key="2">
    <citation type="journal article" date="2015" name="Fish Shellfish Immunol.">
        <title>Early steps in the European eel (Anguilla anguilla)-Vibrio vulnificus interaction in the gills: Role of the RtxA13 toxin.</title>
        <authorList>
            <person name="Callol A."/>
            <person name="Pajuelo D."/>
            <person name="Ebbesson L."/>
            <person name="Teles M."/>
            <person name="MacKenzie S."/>
            <person name="Amaro C."/>
        </authorList>
    </citation>
    <scope>NUCLEOTIDE SEQUENCE</scope>
</reference>
<reference evidence="1" key="1">
    <citation type="submission" date="2014-11" db="EMBL/GenBank/DDBJ databases">
        <authorList>
            <person name="Amaro Gonzalez C."/>
        </authorList>
    </citation>
    <scope>NUCLEOTIDE SEQUENCE</scope>
</reference>
<organism evidence="1">
    <name type="scientific">Anguilla anguilla</name>
    <name type="common">European freshwater eel</name>
    <name type="synonym">Muraena anguilla</name>
    <dbReference type="NCBI Taxonomy" id="7936"/>
    <lineage>
        <taxon>Eukaryota</taxon>
        <taxon>Metazoa</taxon>
        <taxon>Chordata</taxon>
        <taxon>Craniata</taxon>
        <taxon>Vertebrata</taxon>
        <taxon>Euteleostomi</taxon>
        <taxon>Actinopterygii</taxon>
        <taxon>Neopterygii</taxon>
        <taxon>Teleostei</taxon>
        <taxon>Anguilliformes</taxon>
        <taxon>Anguillidae</taxon>
        <taxon>Anguilla</taxon>
    </lineage>
</organism>
<protein>
    <submittedName>
        <fullName evidence="1">Uncharacterized protein</fullName>
    </submittedName>
</protein>